<comment type="caution">
    <text evidence="2">The sequence shown here is derived from an EMBL/GenBank/DDBJ whole genome shotgun (WGS) entry which is preliminary data.</text>
</comment>
<feature type="transmembrane region" description="Helical" evidence="1">
    <location>
        <begin position="12"/>
        <end position="34"/>
    </location>
</feature>
<reference evidence="2 3" key="1">
    <citation type="submission" date="2010-12" db="EMBL/GenBank/DDBJ databases">
        <authorList>
            <person name="Muzny D."/>
            <person name="Qin X."/>
            <person name="Deng J."/>
            <person name="Jiang H."/>
            <person name="Liu Y."/>
            <person name="Qu J."/>
            <person name="Song X.-Z."/>
            <person name="Zhang L."/>
            <person name="Thornton R."/>
            <person name="Coyle M."/>
            <person name="Francisco L."/>
            <person name="Jackson L."/>
            <person name="Javaid M."/>
            <person name="Korchina V."/>
            <person name="Kovar C."/>
            <person name="Mata R."/>
            <person name="Mathew T."/>
            <person name="Ngo R."/>
            <person name="Nguyen L."/>
            <person name="Nguyen N."/>
            <person name="Okwuonu G."/>
            <person name="Ongeri F."/>
            <person name="Pham C."/>
            <person name="Simmons D."/>
            <person name="Wilczek-Boney K."/>
            <person name="Hale W."/>
            <person name="Jakkamsetti A."/>
            <person name="Pham P."/>
            <person name="Ruth R."/>
            <person name="San Lucas F."/>
            <person name="Warren J."/>
            <person name="Zhang J."/>
            <person name="Zhao Z."/>
            <person name="Zhou C."/>
            <person name="Zhu D."/>
            <person name="Lee S."/>
            <person name="Bess C."/>
            <person name="Blankenburg K."/>
            <person name="Forbes L."/>
            <person name="Fu Q."/>
            <person name="Gubbala S."/>
            <person name="Hirani K."/>
            <person name="Jayaseelan J.C."/>
            <person name="Lara F."/>
            <person name="Munidasa M."/>
            <person name="Palculict T."/>
            <person name="Patil S."/>
            <person name="Pu L.-L."/>
            <person name="Saada N."/>
            <person name="Tang L."/>
            <person name="Weissenberger G."/>
            <person name="Zhu Y."/>
            <person name="Hemphill L."/>
            <person name="Shang Y."/>
            <person name="Youmans B."/>
            <person name="Ayvaz T."/>
            <person name="Ross M."/>
            <person name="Santibanez J."/>
            <person name="Aqrawi P."/>
            <person name="Gross S."/>
            <person name="Joshi V."/>
            <person name="Fowler G."/>
            <person name="Nazareth L."/>
            <person name="Reid J."/>
            <person name="Worley K."/>
            <person name="Petrosino J."/>
            <person name="Highlander S."/>
            <person name="Gibbs R."/>
        </authorList>
    </citation>
    <scope>NUCLEOTIDE SEQUENCE [LARGE SCALE GENOMIC DNA]</scope>
    <source>
        <strain evidence="2 3">DSM 15606</strain>
    </source>
</reference>
<name>E6MTK5_9BACT</name>
<dbReference type="Proteomes" id="UP000003874">
    <property type="component" value="Unassembled WGS sequence"/>
</dbReference>
<protein>
    <submittedName>
        <fullName evidence="2">Uncharacterized protein</fullName>
    </submittedName>
</protein>
<proteinExistence type="predicted"/>
<dbReference type="EMBL" id="AEQO01000215">
    <property type="protein sequence ID" value="EFV03037.1"/>
    <property type="molecule type" value="Genomic_DNA"/>
</dbReference>
<dbReference type="STRING" id="888832.HMPREF9420_2823"/>
<keyword evidence="1" id="KW-0472">Membrane</keyword>
<evidence type="ECO:0000313" key="3">
    <source>
        <dbReference type="Proteomes" id="UP000003874"/>
    </source>
</evidence>
<keyword evidence="3" id="KW-1185">Reference proteome</keyword>
<organism evidence="2 3">
    <name type="scientific">Segatella salivae DSM 15606</name>
    <dbReference type="NCBI Taxonomy" id="888832"/>
    <lineage>
        <taxon>Bacteria</taxon>
        <taxon>Pseudomonadati</taxon>
        <taxon>Bacteroidota</taxon>
        <taxon>Bacteroidia</taxon>
        <taxon>Bacteroidales</taxon>
        <taxon>Prevotellaceae</taxon>
        <taxon>Segatella</taxon>
    </lineage>
</organism>
<dbReference type="HOGENOM" id="CLU_2539777_0_0_10"/>
<dbReference type="AlphaFoldDB" id="E6MTK5"/>
<sequence length="83" mass="9645">MSIYNFNHISKLLLSFIVRWGLVISVAVVTWATMLSTSRNEVEHLYEQGKQLYQQNVESTYNVNSQATTDSLITTIIERKEYE</sequence>
<evidence type="ECO:0000256" key="1">
    <source>
        <dbReference type="SAM" id="Phobius"/>
    </source>
</evidence>
<keyword evidence="1" id="KW-0812">Transmembrane</keyword>
<accession>E6MTK5</accession>
<keyword evidence="1" id="KW-1133">Transmembrane helix</keyword>
<gene>
    <name evidence="2" type="ORF">HMPREF9420_2823</name>
</gene>
<evidence type="ECO:0000313" key="2">
    <source>
        <dbReference type="EMBL" id="EFV03037.1"/>
    </source>
</evidence>